<dbReference type="InterPro" id="IPR000620">
    <property type="entry name" value="EamA_dom"/>
</dbReference>
<dbReference type="SUPFAM" id="SSF103481">
    <property type="entry name" value="Multidrug resistance efflux transporter EmrE"/>
    <property type="match status" value="2"/>
</dbReference>
<feature type="transmembrane region" description="Helical" evidence="6">
    <location>
        <begin position="31"/>
        <end position="52"/>
    </location>
</feature>
<evidence type="ECO:0000313" key="9">
    <source>
        <dbReference type="Proteomes" id="UP000034034"/>
    </source>
</evidence>
<accession>A0A0F7FQW0</accession>
<evidence type="ECO:0000256" key="6">
    <source>
        <dbReference type="SAM" id="Phobius"/>
    </source>
</evidence>
<feature type="transmembrane region" description="Helical" evidence="6">
    <location>
        <begin position="236"/>
        <end position="253"/>
    </location>
</feature>
<evidence type="ECO:0000256" key="5">
    <source>
        <dbReference type="ARBA" id="ARBA00023136"/>
    </source>
</evidence>
<feature type="transmembrane region" description="Helical" evidence="6">
    <location>
        <begin position="289"/>
        <end position="308"/>
    </location>
</feature>
<protein>
    <submittedName>
        <fullName evidence="8">Membrane protein</fullName>
    </submittedName>
</protein>
<dbReference type="KEGG" id="sxi:SXIM_04290"/>
<dbReference type="GO" id="GO:0016020">
    <property type="term" value="C:membrane"/>
    <property type="evidence" value="ECO:0007669"/>
    <property type="project" value="UniProtKB-SubCell"/>
</dbReference>
<evidence type="ECO:0000313" key="8">
    <source>
        <dbReference type="EMBL" id="AKG41813.1"/>
    </source>
</evidence>
<dbReference type="InterPro" id="IPR050638">
    <property type="entry name" value="AA-Vitamin_Transporters"/>
</dbReference>
<feature type="transmembrane region" description="Helical" evidence="6">
    <location>
        <begin position="174"/>
        <end position="190"/>
    </location>
</feature>
<gene>
    <name evidence="8" type="ORF">SXIM_04290</name>
</gene>
<dbReference type="PANTHER" id="PTHR32322:SF2">
    <property type="entry name" value="EAMA DOMAIN-CONTAINING PROTEIN"/>
    <property type="match status" value="1"/>
</dbReference>
<keyword evidence="9" id="KW-1185">Reference proteome</keyword>
<evidence type="ECO:0000256" key="3">
    <source>
        <dbReference type="ARBA" id="ARBA00022692"/>
    </source>
</evidence>
<organism evidence="8 9">
    <name type="scientific">Streptomyces xiamenensis</name>
    <dbReference type="NCBI Taxonomy" id="408015"/>
    <lineage>
        <taxon>Bacteria</taxon>
        <taxon>Bacillati</taxon>
        <taxon>Actinomycetota</taxon>
        <taxon>Actinomycetes</taxon>
        <taxon>Kitasatosporales</taxon>
        <taxon>Streptomycetaceae</taxon>
        <taxon>Streptomyces</taxon>
    </lineage>
</organism>
<feature type="transmembrane region" description="Helical" evidence="6">
    <location>
        <begin position="145"/>
        <end position="162"/>
    </location>
</feature>
<dbReference type="Pfam" id="PF00892">
    <property type="entry name" value="EamA"/>
    <property type="match status" value="2"/>
</dbReference>
<dbReference type="EMBL" id="CP009922">
    <property type="protein sequence ID" value="AKG41813.1"/>
    <property type="molecule type" value="Genomic_DNA"/>
</dbReference>
<feature type="domain" description="EamA" evidence="7">
    <location>
        <begin position="171"/>
        <end position="304"/>
    </location>
</feature>
<evidence type="ECO:0000256" key="1">
    <source>
        <dbReference type="ARBA" id="ARBA00004141"/>
    </source>
</evidence>
<dbReference type="InterPro" id="IPR037185">
    <property type="entry name" value="EmrE-like"/>
</dbReference>
<dbReference type="HOGENOM" id="CLU_056500_0_0_11"/>
<dbReference type="Proteomes" id="UP000034034">
    <property type="component" value="Chromosome"/>
</dbReference>
<name>A0A0F7FQW0_9ACTN</name>
<comment type="similarity">
    <text evidence="2">Belongs to the EamA transporter family.</text>
</comment>
<keyword evidence="4 6" id="KW-1133">Transmembrane helix</keyword>
<evidence type="ECO:0000256" key="2">
    <source>
        <dbReference type="ARBA" id="ARBA00007362"/>
    </source>
</evidence>
<sequence>MRVDSSAIAPAPIAVATPAPAPIPATDRGGIALAAAGVLAFSFTLPGTAWAMDGLGPWTTTSLRIVLAALIAAVALRLTRTPRPERRHWAGLAVVACGTVIGFPLLTALALQTSSTSHSAVVIGLLPLTTAVYGTLRTGSRPSPAFWTAALAGAAAVVTFTLGTGGGSLTRGDLYLAAALLITAAAYGEGGRLARELPGWQVISWALLLSLPFAVPAAALALAAEPFEPTARSLAGLLWVALVSQFFGLVLWYRGLARAGVARASQLQLAQPLLTLAWAVLLLDEHMTWAAPVTALAVLACIAVTQLAPSRPEHARTDHQ</sequence>
<keyword evidence="5 6" id="KW-0472">Membrane</keyword>
<evidence type="ECO:0000259" key="7">
    <source>
        <dbReference type="Pfam" id="PF00892"/>
    </source>
</evidence>
<comment type="subcellular location">
    <subcellularLocation>
        <location evidence="1">Membrane</location>
        <topology evidence="1">Multi-pass membrane protein</topology>
    </subcellularLocation>
</comment>
<proteinExistence type="inferred from homology"/>
<feature type="domain" description="EamA" evidence="7">
    <location>
        <begin position="30"/>
        <end position="159"/>
    </location>
</feature>
<dbReference type="RefSeq" id="WP_046722776.1">
    <property type="nucleotide sequence ID" value="NZ_CP009922.3"/>
</dbReference>
<reference evidence="8" key="1">
    <citation type="submission" date="2019-08" db="EMBL/GenBank/DDBJ databases">
        <title>Complete genome sequence of a mangrove-derived Streptomyces xiamenensis.</title>
        <authorList>
            <person name="Xu J."/>
        </authorList>
    </citation>
    <scope>NUCLEOTIDE SEQUENCE</scope>
    <source>
        <strain evidence="8">318</strain>
    </source>
</reference>
<feature type="transmembrane region" description="Helical" evidence="6">
    <location>
        <begin position="90"/>
        <end position="111"/>
    </location>
</feature>
<keyword evidence="3 6" id="KW-0812">Transmembrane</keyword>
<dbReference type="STRING" id="408015.SXIM_04290"/>
<dbReference type="PANTHER" id="PTHR32322">
    <property type="entry name" value="INNER MEMBRANE TRANSPORTER"/>
    <property type="match status" value="1"/>
</dbReference>
<evidence type="ECO:0000256" key="4">
    <source>
        <dbReference type="ARBA" id="ARBA00022989"/>
    </source>
</evidence>
<dbReference type="AlphaFoldDB" id="A0A0F7FQW0"/>
<feature type="transmembrane region" description="Helical" evidence="6">
    <location>
        <begin position="58"/>
        <end position="78"/>
    </location>
</feature>
<dbReference type="PATRIC" id="fig|408015.6.peg.458"/>
<feature type="transmembrane region" description="Helical" evidence="6">
    <location>
        <begin position="202"/>
        <end position="224"/>
    </location>
</feature>